<dbReference type="GeneID" id="20317107"/>
<name>A0A074ZXM9_OPIVI</name>
<dbReference type="EMBL" id="KL596657">
    <property type="protein sequence ID" value="KER30677.1"/>
    <property type="molecule type" value="Genomic_DNA"/>
</dbReference>
<keyword evidence="2" id="KW-1185">Reference proteome</keyword>
<dbReference type="SUPFAM" id="SSF56672">
    <property type="entry name" value="DNA/RNA polymerases"/>
    <property type="match status" value="1"/>
</dbReference>
<organism evidence="1 2">
    <name type="scientific">Opisthorchis viverrini</name>
    <name type="common">Southeast Asian liver fluke</name>
    <dbReference type="NCBI Taxonomy" id="6198"/>
    <lineage>
        <taxon>Eukaryota</taxon>
        <taxon>Metazoa</taxon>
        <taxon>Spiralia</taxon>
        <taxon>Lophotrochozoa</taxon>
        <taxon>Platyhelminthes</taxon>
        <taxon>Trematoda</taxon>
        <taxon>Digenea</taxon>
        <taxon>Opisthorchiida</taxon>
        <taxon>Opisthorchiata</taxon>
        <taxon>Opisthorchiidae</taxon>
        <taxon>Opisthorchis</taxon>
    </lineage>
</organism>
<dbReference type="Proteomes" id="UP000054324">
    <property type="component" value="Unassembled WGS sequence"/>
</dbReference>
<dbReference type="RefSeq" id="XP_009165547.1">
    <property type="nucleotide sequence ID" value="XM_009167283.1"/>
</dbReference>
<dbReference type="CTD" id="20317107"/>
<dbReference type="OrthoDB" id="116078at2759"/>
<protein>
    <submittedName>
        <fullName evidence="1">Uncharacterized protein</fullName>
    </submittedName>
</protein>
<dbReference type="Gene3D" id="3.30.70.270">
    <property type="match status" value="1"/>
</dbReference>
<reference evidence="1 2" key="1">
    <citation type="submission" date="2013-11" db="EMBL/GenBank/DDBJ databases">
        <title>Opisthorchis viverrini - life in the bile duct.</title>
        <authorList>
            <person name="Young N.D."/>
            <person name="Nagarajan N."/>
            <person name="Lin S.J."/>
            <person name="Korhonen P.K."/>
            <person name="Jex A.R."/>
            <person name="Hall R.S."/>
            <person name="Safavi-Hemami H."/>
            <person name="Kaewkong W."/>
            <person name="Bertrand D."/>
            <person name="Gao S."/>
            <person name="Seet Q."/>
            <person name="Wongkham S."/>
            <person name="Teh B.T."/>
            <person name="Wongkham C."/>
            <person name="Intapan P.M."/>
            <person name="Maleewong W."/>
            <person name="Yang X."/>
            <person name="Hu M."/>
            <person name="Wang Z."/>
            <person name="Hofmann A."/>
            <person name="Sternberg P.W."/>
            <person name="Tan P."/>
            <person name="Wang J."/>
            <person name="Gasser R.B."/>
        </authorList>
    </citation>
    <scope>NUCLEOTIDE SEQUENCE [LARGE SCALE GENOMIC DNA]</scope>
</reference>
<gene>
    <name evidence="1" type="ORF">T265_02919</name>
</gene>
<dbReference type="AlphaFoldDB" id="A0A074ZXM9"/>
<proteinExistence type="predicted"/>
<sequence>MGCQYQNFDSLDATVLSFIQNALLIRLLKIRRQPKTDFALSGAYQVGAVPGFPPTVRSTRNQIARRVSQVTRQRKQNPEVRSFMGPASYHRRFEKDFAHIRTPLYTLTQRKRPSIASNMNEALQRSQRSRTGRKRACSYWITMLGTAEAVLTQAVAYFRCLAAMPLEGSTRAGIVPKPRQGKSRGGGRIRTTELPEIEGGTIFYSSTCNTAQPGGAKTHTYCPSQSTSIVLVDTETVNQL</sequence>
<dbReference type="InterPro" id="IPR043128">
    <property type="entry name" value="Rev_trsase/Diguanyl_cyclase"/>
</dbReference>
<accession>A0A074ZXM9</accession>
<evidence type="ECO:0000313" key="1">
    <source>
        <dbReference type="EMBL" id="KER30677.1"/>
    </source>
</evidence>
<dbReference type="KEGG" id="ovi:T265_02919"/>
<evidence type="ECO:0000313" key="2">
    <source>
        <dbReference type="Proteomes" id="UP000054324"/>
    </source>
</evidence>
<dbReference type="InterPro" id="IPR043502">
    <property type="entry name" value="DNA/RNA_pol_sf"/>
</dbReference>